<dbReference type="EMBL" id="CM017880">
    <property type="protein sequence ID" value="KAG1360986.1"/>
    <property type="molecule type" value="Genomic_DNA"/>
</dbReference>
<dbReference type="InterPro" id="IPR011333">
    <property type="entry name" value="SKP1/BTB/POZ_sf"/>
</dbReference>
<dbReference type="InterPro" id="IPR016897">
    <property type="entry name" value="SKP1"/>
</dbReference>
<feature type="domain" description="SKP1 component POZ" evidence="4">
    <location>
        <begin position="4"/>
        <end position="61"/>
    </location>
</feature>
<dbReference type="InterPro" id="IPR016073">
    <property type="entry name" value="Skp1_comp_POZ"/>
</dbReference>
<evidence type="ECO:0000313" key="5">
    <source>
        <dbReference type="EMBL" id="KAG1360986.1"/>
    </source>
</evidence>
<organism evidence="5 6">
    <name type="scientific">Cocos nucifera</name>
    <name type="common">Coconut palm</name>
    <dbReference type="NCBI Taxonomy" id="13894"/>
    <lineage>
        <taxon>Eukaryota</taxon>
        <taxon>Viridiplantae</taxon>
        <taxon>Streptophyta</taxon>
        <taxon>Embryophyta</taxon>
        <taxon>Tracheophyta</taxon>
        <taxon>Spermatophyta</taxon>
        <taxon>Magnoliopsida</taxon>
        <taxon>Liliopsida</taxon>
        <taxon>Arecaceae</taxon>
        <taxon>Arecoideae</taxon>
        <taxon>Cocoseae</taxon>
        <taxon>Attaleinae</taxon>
        <taxon>Cocos</taxon>
    </lineage>
</organism>
<keyword evidence="3" id="KW-0833">Ubl conjugation pathway</keyword>
<dbReference type="UniPathway" id="UPA00143"/>
<dbReference type="PANTHER" id="PTHR11165">
    <property type="entry name" value="SKP1"/>
    <property type="match status" value="1"/>
</dbReference>
<comment type="pathway">
    <text evidence="1">Protein modification; protein ubiquitination.</text>
</comment>
<reference evidence="5" key="2">
    <citation type="submission" date="2019-07" db="EMBL/GenBank/DDBJ databases">
        <authorList>
            <person name="Yang Y."/>
            <person name="Bocs S."/>
            <person name="Baudouin L."/>
        </authorList>
    </citation>
    <scope>NUCLEOTIDE SEQUENCE</scope>
    <source>
        <tissue evidence="5">Spear leaf of Hainan Tall coconut</tissue>
    </source>
</reference>
<dbReference type="AlphaFoldDB" id="A0A8K0IKC5"/>
<evidence type="ECO:0000259" key="4">
    <source>
        <dbReference type="Pfam" id="PF03931"/>
    </source>
</evidence>
<evidence type="ECO:0000256" key="3">
    <source>
        <dbReference type="ARBA" id="ARBA00022786"/>
    </source>
</evidence>
<evidence type="ECO:0000256" key="2">
    <source>
        <dbReference type="ARBA" id="ARBA00009993"/>
    </source>
</evidence>
<comment type="caution">
    <text evidence="5">The sequence shown here is derived from an EMBL/GenBank/DDBJ whole genome shotgun (WGS) entry which is preliminary data.</text>
</comment>
<dbReference type="GO" id="GO:0006511">
    <property type="term" value="P:ubiquitin-dependent protein catabolic process"/>
    <property type="evidence" value="ECO:0007669"/>
    <property type="project" value="InterPro"/>
</dbReference>
<dbReference type="Pfam" id="PF03931">
    <property type="entry name" value="Skp1_POZ"/>
    <property type="match status" value="1"/>
</dbReference>
<dbReference type="SMART" id="SM00512">
    <property type="entry name" value="Skp1"/>
    <property type="match status" value="1"/>
</dbReference>
<comment type="similarity">
    <text evidence="2">Belongs to the SKP1 family.</text>
</comment>
<dbReference type="SUPFAM" id="SSF54695">
    <property type="entry name" value="POZ domain"/>
    <property type="match status" value="1"/>
</dbReference>
<evidence type="ECO:0000256" key="1">
    <source>
        <dbReference type="ARBA" id="ARBA00004906"/>
    </source>
</evidence>
<name>A0A8K0IKC5_COCNU</name>
<dbReference type="GO" id="GO:0016567">
    <property type="term" value="P:protein ubiquitination"/>
    <property type="evidence" value="ECO:0007669"/>
    <property type="project" value="UniProtKB-UniPathway"/>
</dbReference>
<dbReference type="InterPro" id="IPR001232">
    <property type="entry name" value="SKP1-like"/>
</dbReference>
<proteinExistence type="inferred from homology"/>
<sequence>MAEKKITLKSLDGEIFEVEETMAVESQTIKCMIEDDCTGNGILLPNVTSKILSKVIEYLTSKNRRPRTQDMGCRFHQGQSGYPIRPHSGQIPTPASVSSFFCCRSCLDFAIFFSFIDKLGPGF</sequence>
<evidence type="ECO:0000313" key="6">
    <source>
        <dbReference type="Proteomes" id="UP000797356"/>
    </source>
</evidence>
<accession>A0A8K0IKC5</accession>
<dbReference type="GO" id="GO:0009867">
    <property type="term" value="P:jasmonic acid mediated signaling pathway"/>
    <property type="evidence" value="ECO:0007669"/>
    <property type="project" value="UniProtKB-ARBA"/>
</dbReference>
<dbReference type="OrthoDB" id="7827685at2759"/>
<reference evidence="5" key="1">
    <citation type="journal article" date="2017" name="Gigascience">
        <title>The genome draft of coconut (Cocos nucifera).</title>
        <authorList>
            <person name="Xiao Y."/>
            <person name="Xu P."/>
            <person name="Fan H."/>
            <person name="Baudouin L."/>
            <person name="Xia W."/>
            <person name="Bocs S."/>
            <person name="Xu J."/>
            <person name="Li Q."/>
            <person name="Guo A."/>
            <person name="Zhou L."/>
            <person name="Li J."/>
            <person name="Wu Y."/>
            <person name="Ma Z."/>
            <person name="Armero A."/>
            <person name="Issali A.E."/>
            <person name="Liu N."/>
            <person name="Peng M."/>
            <person name="Yang Y."/>
        </authorList>
    </citation>
    <scope>NUCLEOTIDE SEQUENCE</scope>
    <source>
        <tissue evidence="5">Spear leaf of Hainan Tall coconut</tissue>
    </source>
</reference>
<dbReference type="Gene3D" id="3.30.710.10">
    <property type="entry name" value="Potassium Channel Kv1.1, Chain A"/>
    <property type="match status" value="1"/>
</dbReference>
<protein>
    <recommendedName>
        <fullName evidence="4">SKP1 component POZ domain-containing protein</fullName>
    </recommendedName>
</protein>
<dbReference type="Proteomes" id="UP000797356">
    <property type="component" value="Chromosome 9"/>
</dbReference>
<gene>
    <name evidence="5" type="ORF">COCNU_09G004490</name>
</gene>
<keyword evidence="6" id="KW-1185">Reference proteome</keyword>